<keyword evidence="3" id="KW-1185">Reference proteome</keyword>
<sequence>MQPAESASKDHLHVAVAEQAQRVPAACADDLPKGTACSRSGCRAARQVAGLTAPIKGTAVPPGLWAGGGGPRRHRRTQGACPRSCPPPCDTAAARGMRADAEAVGFSAHNGTMGPRAEGVAEEGRCPQTASYHIYVT</sequence>
<gene>
    <name evidence="2" type="ORF">AAFF_G00307340</name>
</gene>
<accession>A0AAD7W199</accession>
<dbReference type="EMBL" id="JAINUG010000445">
    <property type="protein sequence ID" value="KAJ8371554.1"/>
    <property type="molecule type" value="Genomic_DNA"/>
</dbReference>
<reference evidence="2" key="1">
    <citation type="journal article" date="2023" name="Science">
        <title>Genome structures resolve the early diversification of teleost fishes.</title>
        <authorList>
            <person name="Parey E."/>
            <person name="Louis A."/>
            <person name="Montfort J."/>
            <person name="Bouchez O."/>
            <person name="Roques C."/>
            <person name="Iampietro C."/>
            <person name="Lluch J."/>
            <person name="Castinel A."/>
            <person name="Donnadieu C."/>
            <person name="Desvignes T."/>
            <person name="Floi Bucao C."/>
            <person name="Jouanno E."/>
            <person name="Wen M."/>
            <person name="Mejri S."/>
            <person name="Dirks R."/>
            <person name="Jansen H."/>
            <person name="Henkel C."/>
            <person name="Chen W.J."/>
            <person name="Zahm M."/>
            <person name="Cabau C."/>
            <person name="Klopp C."/>
            <person name="Thompson A.W."/>
            <person name="Robinson-Rechavi M."/>
            <person name="Braasch I."/>
            <person name="Lecointre G."/>
            <person name="Bobe J."/>
            <person name="Postlethwait J.H."/>
            <person name="Berthelot C."/>
            <person name="Roest Crollius H."/>
            <person name="Guiguen Y."/>
        </authorList>
    </citation>
    <scope>NUCLEOTIDE SEQUENCE</scope>
    <source>
        <strain evidence="2">NC1722</strain>
    </source>
</reference>
<dbReference type="Proteomes" id="UP001221898">
    <property type="component" value="Unassembled WGS sequence"/>
</dbReference>
<feature type="region of interest" description="Disordered" evidence="1">
    <location>
        <begin position="55"/>
        <end position="85"/>
    </location>
</feature>
<evidence type="ECO:0000256" key="1">
    <source>
        <dbReference type="SAM" id="MobiDB-lite"/>
    </source>
</evidence>
<evidence type="ECO:0000313" key="3">
    <source>
        <dbReference type="Proteomes" id="UP001221898"/>
    </source>
</evidence>
<protein>
    <submittedName>
        <fullName evidence="2">Uncharacterized protein</fullName>
    </submittedName>
</protein>
<dbReference type="AlphaFoldDB" id="A0AAD7W199"/>
<name>A0AAD7W199_9TELE</name>
<organism evidence="2 3">
    <name type="scientific">Aldrovandia affinis</name>
    <dbReference type="NCBI Taxonomy" id="143900"/>
    <lineage>
        <taxon>Eukaryota</taxon>
        <taxon>Metazoa</taxon>
        <taxon>Chordata</taxon>
        <taxon>Craniata</taxon>
        <taxon>Vertebrata</taxon>
        <taxon>Euteleostomi</taxon>
        <taxon>Actinopterygii</taxon>
        <taxon>Neopterygii</taxon>
        <taxon>Teleostei</taxon>
        <taxon>Notacanthiformes</taxon>
        <taxon>Halosauridae</taxon>
        <taxon>Aldrovandia</taxon>
    </lineage>
</organism>
<comment type="caution">
    <text evidence="2">The sequence shown here is derived from an EMBL/GenBank/DDBJ whole genome shotgun (WGS) entry which is preliminary data.</text>
</comment>
<evidence type="ECO:0000313" key="2">
    <source>
        <dbReference type="EMBL" id="KAJ8371554.1"/>
    </source>
</evidence>
<proteinExistence type="predicted"/>